<protein>
    <recommendedName>
        <fullName evidence="2">CCHC-type domain-containing protein</fullName>
    </recommendedName>
</protein>
<evidence type="ECO:0000313" key="4">
    <source>
        <dbReference type="Proteomes" id="UP000187429"/>
    </source>
</evidence>
<organism evidence="3 4">
    <name type="scientific">Smittium culicis</name>
    <dbReference type="NCBI Taxonomy" id="133412"/>
    <lineage>
        <taxon>Eukaryota</taxon>
        <taxon>Fungi</taxon>
        <taxon>Fungi incertae sedis</taxon>
        <taxon>Zoopagomycota</taxon>
        <taxon>Kickxellomycotina</taxon>
        <taxon>Harpellomycetes</taxon>
        <taxon>Harpellales</taxon>
        <taxon>Legeriomycetaceae</taxon>
        <taxon>Smittium</taxon>
    </lineage>
</organism>
<gene>
    <name evidence="3" type="ORF">AYI69_g3697</name>
</gene>
<evidence type="ECO:0000313" key="3">
    <source>
        <dbReference type="EMBL" id="OMJ26887.1"/>
    </source>
</evidence>
<dbReference type="InterPro" id="IPR001878">
    <property type="entry name" value="Znf_CCHC"/>
</dbReference>
<feature type="domain" description="CCHC-type" evidence="2">
    <location>
        <begin position="202"/>
        <end position="217"/>
    </location>
</feature>
<dbReference type="SUPFAM" id="SSF57756">
    <property type="entry name" value="Retrovirus zinc finger-like domains"/>
    <property type="match status" value="1"/>
</dbReference>
<dbReference type="AlphaFoldDB" id="A0A1R1YIY5"/>
<keyword evidence="1" id="KW-0479">Metal-binding</keyword>
<dbReference type="EMBL" id="LSSM01001299">
    <property type="protein sequence ID" value="OMJ26887.1"/>
    <property type="molecule type" value="Genomic_DNA"/>
</dbReference>
<dbReference type="GO" id="GO:0008270">
    <property type="term" value="F:zinc ion binding"/>
    <property type="evidence" value="ECO:0007669"/>
    <property type="project" value="UniProtKB-KW"/>
</dbReference>
<keyword evidence="1" id="KW-0862">Zinc</keyword>
<dbReference type="GO" id="GO:0003676">
    <property type="term" value="F:nucleic acid binding"/>
    <property type="evidence" value="ECO:0007669"/>
    <property type="project" value="InterPro"/>
</dbReference>
<dbReference type="Pfam" id="PF00098">
    <property type="entry name" value="zf-CCHC"/>
    <property type="match status" value="1"/>
</dbReference>
<dbReference type="InterPro" id="IPR036875">
    <property type="entry name" value="Znf_CCHC_sf"/>
</dbReference>
<comment type="caution">
    <text evidence="3">The sequence shown here is derived from an EMBL/GenBank/DDBJ whole genome shotgun (WGS) entry which is preliminary data.</text>
</comment>
<dbReference type="Gene3D" id="4.10.60.10">
    <property type="entry name" value="Zinc finger, CCHC-type"/>
    <property type="match status" value="1"/>
</dbReference>
<dbReference type="Proteomes" id="UP000187429">
    <property type="component" value="Unassembled WGS sequence"/>
</dbReference>
<name>A0A1R1YIY5_9FUNG</name>
<sequence length="291" mass="34157">MRFSILKISLEGPAARWQNHIEETNDSGKWGIEKWLEELKKKFKSKIKEKEGDIITLSKMEKSDSENLLDFNMRFSKYVEAIKKELYTEAGIIKVYLKVLHTIDKYILWIIVQKDLYHTLVELMDESVRLYNFMEVGDNKNDFPPVVKPIVEVRKIENSEKIKLVNKEDDFNKKIDELTESVRKLTLLTQQNLPKRDYSNIKCYNCGDIGHTSQKCKLPYNPNNKLKYKESNENVEAALLTLHVENADVKKIIPIGERTSKRMRVEEIINNNEIIYIESPIDRNELPTVLH</sequence>
<keyword evidence="1" id="KW-0863">Zinc-finger</keyword>
<keyword evidence="4" id="KW-1185">Reference proteome</keyword>
<accession>A0A1R1YIY5</accession>
<evidence type="ECO:0000259" key="2">
    <source>
        <dbReference type="PROSITE" id="PS50158"/>
    </source>
</evidence>
<dbReference type="OrthoDB" id="8026949at2759"/>
<dbReference type="PROSITE" id="PS50158">
    <property type="entry name" value="ZF_CCHC"/>
    <property type="match status" value="1"/>
</dbReference>
<proteinExistence type="predicted"/>
<reference evidence="4" key="1">
    <citation type="submission" date="2017-01" db="EMBL/GenBank/DDBJ databases">
        <authorList>
            <person name="Wang Y."/>
            <person name="White M."/>
            <person name="Kvist S."/>
            <person name="Moncalvo J.-M."/>
        </authorList>
    </citation>
    <scope>NUCLEOTIDE SEQUENCE [LARGE SCALE GENOMIC DNA]</scope>
    <source>
        <strain evidence="4">ID-206-W2</strain>
    </source>
</reference>
<evidence type="ECO:0000256" key="1">
    <source>
        <dbReference type="PROSITE-ProRule" id="PRU00047"/>
    </source>
</evidence>